<evidence type="ECO:0000256" key="2">
    <source>
        <dbReference type="ARBA" id="ARBA00022737"/>
    </source>
</evidence>
<dbReference type="InterPro" id="IPR004800">
    <property type="entry name" value="KdsD/KpsF-type"/>
</dbReference>
<name>A0A317ZG04_9BACT</name>
<keyword evidence="10" id="KW-0413">Isomerase</keyword>
<feature type="binding site" evidence="5">
    <location>
        <position position="78"/>
    </location>
    <ligand>
        <name>Zn(2+)</name>
        <dbReference type="ChEBI" id="CHEBI:29105"/>
    </ligand>
</feature>
<comment type="similarity">
    <text evidence="1 4">Belongs to the SIS family. GutQ/KpsF subfamily.</text>
</comment>
<feature type="site" description="Catalytically relevant" evidence="6">
    <location>
        <position position="55"/>
    </location>
</feature>
<dbReference type="SUPFAM" id="SSF54631">
    <property type="entry name" value="CBS-domain pair"/>
    <property type="match status" value="1"/>
</dbReference>
<dbReference type="InterPro" id="IPR046342">
    <property type="entry name" value="CBS_dom_sf"/>
</dbReference>
<organism evidence="10 11">
    <name type="scientific">Coraliomargarita sinensis</name>
    <dbReference type="NCBI Taxonomy" id="2174842"/>
    <lineage>
        <taxon>Bacteria</taxon>
        <taxon>Pseudomonadati</taxon>
        <taxon>Verrucomicrobiota</taxon>
        <taxon>Opitutia</taxon>
        <taxon>Puniceicoccales</taxon>
        <taxon>Coraliomargaritaceae</taxon>
        <taxon>Coraliomargarita</taxon>
    </lineage>
</organism>
<dbReference type="SUPFAM" id="SSF53697">
    <property type="entry name" value="SIS domain"/>
    <property type="match status" value="1"/>
</dbReference>
<dbReference type="FunCoup" id="A0A317ZG04">
    <property type="interactions" value="169"/>
</dbReference>
<evidence type="ECO:0000256" key="7">
    <source>
        <dbReference type="PROSITE-ProRule" id="PRU00703"/>
    </source>
</evidence>
<dbReference type="Pfam" id="PF01380">
    <property type="entry name" value="SIS"/>
    <property type="match status" value="1"/>
</dbReference>
<dbReference type="InParanoid" id="A0A317ZG04"/>
<evidence type="ECO:0000313" key="10">
    <source>
        <dbReference type="EMBL" id="PXA03143.1"/>
    </source>
</evidence>
<dbReference type="Pfam" id="PF00571">
    <property type="entry name" value="CBS"/>
    <property type="match status" value="2"/>
</dbReference>
<dbReference type="CDD" id="cd04604">
    <property type="entry name" value="CBS_pair_SIS_assoc"/>
    <property type="match status" value="1"/>
</dbReference>
<dbReference type="InterPro" id="IPR050986">
    <property type="entry name" value="GutQ/KpsF_isomerases"/>
</dbReference>
<feature type="site" description="Catalytically relevant" evidence="6">
    <location>
        <position position="189"/>
    </location>
</feature>
<dbReference type="InterPro" id="IPR046348">
    <property type="entry name" value="SIS_dom_sf"/>
</dbReference>
<dbReference type="FunFam" id="3.40.50.10490:FF:000011">
    <property type="entry name" value="Arabinose 5-phosphate isomerase"/>
    <property type="match status" value="1"/>
</dbReference>
<proteinExistence type="inferred from homology"/>
<gene>
    <name evidence="10" type="ORF">DDZ13_13830</name>
</gene>
<evidence type="ECO:0000256" key="5">
    <source>
        <dbReference type="PIRSR" id="PIRSR004692-2"/>
    </source>
</evidence>
<keyword evidence="2" id="KW-0677">Repeat</keyword>
<dbReference type="CDD" id="cd05014">
    <property type="entry name" value="SIS_Kpsf"/>
    <property type="match status" value="1"/>
</dbReference>
<dbReference type="InterPro" id="IPR000644">
    <property type="entry name" value="CBS_dom"/>
</dbReference>
<dbReference type="PROSITE" id="PS51464">
    <property type="entry name" value="SIS"/>
    <property type="match status" value="1"/>
</dbReference>
<dbReference type="PIRSF" id="PIRSF004692">
    <property type="entry name" value="KdsD_KpsF"/>
    <property type="match status" value="1"/>
</dbReference>
<keyword evidence="5" id="KW-0862">Zinc</keyword>
<dbReference type="AlphaFoldDB" id="A0A317ZG04"/>
<evidence type="ECO:0000256" key="4">
    <source>
        <dbReference type="PIRNR" id="PIRNR004692"/>
    </source>
</evidence>
<dbReference type="InterPro" id="IPR035474">
    <property type="entry name" value="SIS_Kpsf"/>
</dbReference>
<comment type="caution">
    <text evidence="10">The sequence shown here is derived from an EMBL/GenBank/DDBJ whole genome shotgun (WGS) entry which is preliminary data.</text>
</comment>
<dbReference type="InterPro" id="IPR001347">
    <property type="entry name" value="SIS_dom"/>
</dbReference>
<protein>
    <submittedName>
        <fullName evidence="10">KpsF/GutQ family sugar-phosphate isomerase</fullName>
    </submittedName>
</protein>
<dbReference type="SMART" id="SM00116">
    <property type="entry name" value="CBS"/>
    <property type="match status" value="2"/>
</dbReference>
<dbReference type="OrthoDB" id="9762536at2"/>
<keyword evidence="3 7" id="KW-0129">CBS domain</keyword>
<dbReference type="Proteomes" id="UP000247099">
    <property type="component" value="Unassembled WGS sequence"/>
</dbReference>
<evidence type="ECO:0000256" key="1">
    <source>
        <dbReference type="ARBA" id="ARBA00008165"/>
    </source>
</evidence>
<dbReference type="RefSeq" id="WP_110132053.1">
    <property type="nucleotide sequence ID" value="NZ_QHJQ01000012.1"/>
</dbReference>
<dbReference type="PANTHER" id="PTHR42745">
    <property type="match status" value="1"/>
</dbReference>
<feature type="domain" description="SIS" evidence="9">
    <location>
        <begin position="37"/>
        <end position="180"/>
    </location>
</feature>
<feature type="site" description="Catalytically relevant" evidence="6">
    <location>
        <position position="148"/>
    </location>
</feature>
<dbReference type="GO" id="GO:0005975">
    <property type="term" value="P:carbohydrate metabolic process"/>
    <property type="evidence" value="ECO:0007669"/>
    <property type="project" value="InterPro"/>
</dbReference>
<keyword evidence="11" id="KW-1185">Reference proteome</keyword>
<dbReference type="Gene3D" id="3.10.580.10">
    <property type="entry name" value="CBS-domain"/>
    <property type="match status" value="1"/>
</dbReference>
<dbReference type="GO" id="GO:0046872">
    <property type="term" value="F:metal ion binding"/>
    <property type="evidence" value="ECO:0007669"/>
    <property type="project" value="UniProtKB-KW"/>
</dbReference>
<evidence type="ECO:0000259" key="8">
    <source>
        <dbReference type="PROSITE" id="PS51371"/>
    </source>
</evidence>
<feature type="site" description="Catalytically relevant" evidence="6">
    <location>
        <position position="107"/>
    </location>
</feature>
<accession>A0A317ZG04</accession>
<evidence type="ECO:0000256" key="3">
    <source>
        <dbReference type="ARBA" id="ARBA00023122"/>
    </source>
</evidence>
<feature type="domain" description="CBS" evidence="8">
    <location>
        <begin position="206"/>
        <end position="264"/>
    </location>
</feature>
<dbReference type="GO" id="GO:0019146">
    <property type="term" value="F:arabinose-5-phosphate isomerase activity"/>
    <property type="evidence" value="ECO:0007669"/>
    <property type="project" value="UniProtKB-ARBA"/>
</dbReference>
<dbReference type="GO" id="GO:1901135">
    <property type="term" value="P:carbohydrate derivative metabolic process"/>
    <property type="evidence" value="ECO:0007669"/>
    <property type="project" value="InterPro"/>
</dbReference>
<dbReference type="NCBIfam" id="TIGR00393">
    <property type="entry name" value="kpsF"/>
    <property type="match status" value="1"/>
</dbReference>
<dbReference type="EMBL" id="QHJQ01000012">
    <property type="protein sequence ID" value="PXA03143.1"/>
    <property type="molecule type" value="Genomic_DNA"/>
</dbReference>
<evidence type="ECO:0000256" key="6">
    <source>
        <dbReference type="PIRSR" id="PIRSR004692-3"/>
    </source>
</evidence>
<dbReference type="Gene3D" id="3.40.50.10490">
    <property type="entry name" value="Glucose-6-phosphate isomerase like protein, domain 1"/>
    <property type="match status" value="1"/>
</dbReference>
<evidence type="ECO:0000313" key="11">
    <source>
        <dbReference type="Proteomes" id="UP000247099"/>
    </source>
</evidence>
<sequence length="328" mass="34339">MSERAASSLETGRQAMQAEATAIQIAAERMDASFEQAVETLLACKSKLVICGIGKSGHIGGKLAATFSSSGMPAVFLHAAEAIHGDLGVYKPGDPTIVLSKSGSTEEVLRLMPMFKKFDSPVIAIVGNTKSPIAAAADIVIDSSVEKEADPLNLMPTSSSTVSLAIGDALAAALVRARDFTAEEFATYHPGGQLGRNLSMTVAEVMHKVDQVACASAGDTLREVVIRMTKHPLGAACIVDQAGQLEGLITDGDVRRLLSEDGDILAREAGTCMTVSPIATQPEKSLGDALRLMEERSSQISVLPVVGRDSGQLVGLLRLHDAYQPGLS</sequence>
<dbReference type="PROSITE" id="PS51371">
    <property type="entry name" value="CBS"/>
    <property type="match status" value="2"/>
</dbReference>
<feature type="domain" description="CBS" evidence="8">
    <location>
        <begin position="273"/>
        <end position="328"/>
    </location>
</feature>
<dbReference type="GO" id="GO:0097367">
    <property type="term" value="F:carbohydrate derivative binding"/>
    <property type="evidence" value="ECO:0007669"/>
    <property type="project" value="InterPro"/>
</dbReference>
<evidence type="ECO:0000259" key="9">
    <source>
        <dbReference type="PROSITE" id="PS51464"/>
    </source>
</evidence>
<reference evidence="10 11" key="1">
    <citation type="submission" date="2018-05" db="EMBL/GenBank/DDBJ databases">
        <title>Coraliomargarita sinensis sp. nov., isolated from a marine solar saltern.</title>
        <authorList>
            <person name="Zhou L.Y."/>
        </authorList>
    </citation>
    <scope>NUCLEOTIDE SEQUENCE [LARGE SCALE GENOMIC DNA]</scope>
    <source>
        <strain evidence="10 11">WN38</strain>
    </source>
</reference>
<keyword evidence="5" id="KW-0479">Metal-binding</keyword>
<dbReference type="PANTHER" id="PTHR42745:SF1">
    <property type="entry name" value="ARABINOSE 5-PHOSPHATE ISOMERASE KDSD"/>
    <property type="match status" value="1"/>
</dbReference>